<name>A0AAD6S024_9AGAR</name>
<keyword evidence="2" id="KW-1185">Reference proteome</keyword>
<evidence type="ECO:0000313" key="1">
    <source>
        <dbReference type="EMBL" id="KAJ7018152.1"/>
    </source>
</evidence>
<proteinExistence type="predicted"/>
<evidence type="ECO:0000313" key="2">
    <source>
        <dbReference type="Proteomes" id="UP001218188"/>
    </source>
</evidence>
<dbReference type="AlphaFoldDB" id="A0AAD6S024"/>
<organism evidence="1 2">
    <name type="scientific">Mycena alexandri</name>
    <dbReference type="NCBI Taxonomy" id="1745969"/>
    <lineage>
        <taxon>Eukaryota</taxon>
        <taxon>Fungi</taxon>
        <taxon>Dikarya</taxon>
        <taxon>Basidiomycota</taxon>
        <taxon>Agaricomycotina</taxon>
        <taxon>Agaricomycetes</taxon>
        <taxon>Agaricomycetidae</taxon>
        <taxon>Agaricales</taxon>
        <taxon>Marasmiineae</taxon>
        <taxon>Mycenaceae</taxon>
        <taxon>Mycena</taxon>
    </lineage>
</organism>
<gene>
    <name evidence="1" type="ORF">C8F04DRAFT_1199332</name>
</gene>
<sequence>MAARRRSLKCSLVARVARCVLLGFGRSPWSPGPHALYRLPVWLTRSVVCIRVISIPGKIASFRFPRVFLSILGAPWLQELEEDDDRSRIVSDARHGGKSLEDTRTIHTSLIAVRRSAPTLIPTSPTESPVHAIRCRHLPASIRHTVPVVPGIDGGDEWRRSGDVTTRRRWDDTTAARELGGNGRRAGLGAVHIRAVQGRCRQKGGGRWRPMPDIYNLA</sequence>
<reference evidence="1" key="1">
    <citation type="submission" date="2023-03" db="EMBL/GenBank/DDBJ databases">
        <title>Massive genome expansion in bonnet fungi (Mycena s.s.) driven by repeated elements and novel gene families across ecological guilds.</title>
        <authorList>
            <consortium name="Lawrence Berkeley National Laboratory"/>
            <person name="Harder C.B."/>
            <person name="Miyauchi S."/>
            <person name="Viragh M."/>
            <person name="Kuo A."/>
            <person name="Thoen E."/>
            <person name="Andreopoulos B."/>
            <person name="Lu D."/>
            <person name="Skrede I."/>
            <person name="Drula E."/>
            <person name="Henrissat B."/>
            <person name="Morin E."/>
            <person name="Kohler A."/>
            <person name="Barry K."/>
            <person name="LaButti K."/>
            <person name="Morin E."/>
            <person name="Salamov A."/>
            <person name="Lipzen A."/>
            <person name="Mereny Z."/>
            <person name="Hegedus B."/>
            <person name="Baldrian P."/>
            <person name="Stursova M."/>
            <person name="Weitz H."/>
            <person name="Taylor A."/>
            <person name="Grigoriev I.V."/>
            <person name="Nagy L.G."/>
            <person name="Martin F."/>
            <person name="Kauserud H."/>
        </authorList>
    </citation>
    <scope>NUCLEOTIDE SEQUENCE</scope>
    <source>
        <strain evidence="1">CBHHK200</strain>
    </source>
</reference>
<protein>
    <submittedName>
        <fullName evidence="1">Uncharacterized protein</fullName>
    </submittedName>
</protein>
<comment type="caution">
    <text evidence="1">The sequence shown here is derived from an EMBL/GenBank/DDBJ whole genome shotgun (WGS) entry which is preliminary data.</text>
</comment>
<dbReference type="EMBL" id="JARJCM010000354">
    <property type="protein sequence ID" value="KAJ7018152.1"/>
    <property type="molecule type" value="Genomic_DNA"/>
</dbReference>
<accession>A0AAD6S024</accession>
<dbReference type="Proteomes" id="UP001218188">
    <property type="component" value="Unassembled WGS sequence"/>
</dbReference>